<dbReference type="OrthoDB" id="1102891at2759"/>
<feature type="domain" description="CCHC-type" evidence="3">
    <location>
        <begin position="209"/>
        <end position="224"/>
    </location>
</feature>
<organism evidence="4 5">
    <name type="scientific">Acer yangbiense</name>
    <dbReference type="NCBI Taxonomy" id="1000413"/>
    <lineage>
        <taxon>Eukaryota</taxon>
        <taxon>Viridiplantae</taxon>
        <taxon>Streptophyta</taxon>
        <taxon>Embryophyta</taxon>
        <taxon>Tracheophyta</taxon>
        <taxon>Spermatophyta</taxon>
        <taxon>Magnoliopsida</taxon>
        <taxon>eudicotyledons</taxon>
        <taxon>Gunneridae</taxon>
        <taxon>Pentapetalae</taxon>
        <taxon>rosids</taxon>
        <taxon>malvids</taxon>
        <taxon>Sapindales</taxon>
        <taxon>Sapindaceae</taxon>
        <taxon>Hippocastanoideae</taxon>
        <taxon>Acereae</taxon>
        <taxon>Acer</taxon>
    </lineage>
</organism>
<dbReference type="InterPro" id="IPR025558">
    <property type="entry name" value="DUF4283"/>
</dbReference>
<gene>
    <name evidence="4" type="ORF">EZV62_013418</name>
</gene>
<dbReference type="Pfam" id="PF14111">
    <property type="entry name" value="DUF4283"/>
    <property type="match status" value="1"/>
</dbReference>
<dbReference type="PROSITE" id="PS50158">
    <property type="entry name" value="ZF_CCHC"/>
    <property type="match status" value="1"/>
</dbReference>
<evidence type="ECO:0000256" key="2">
    <source>
        <dbReference type="SAM" id="MobiDB-lite"/>
    </source>
</evidence>
<feature type="compositionally biased region" description="Polar residues" evidence="2">
    <location>
        <begin position="441"/>
        <end position="461"/>
    </location>
</feature>
<evidence type="ECO:0000259" key="3">
    <source>
        <dbReference type="PROSITE" id="PS50158"/>
    </source>
</evidence>
<reference evidence="5" key="1">
    <citation type="journal article" date="2019" name="Gigascience">
        <title>De novo genome assembly of the endangered Acer yangbiense, a plant species with extremely small populations endemic to Yunnan Province, China.</title>
        <authorList>
            <person name="Yang J."/>
            <person name="Wariss H.M."/>
            <person name="Tao L."/>
            <person name="Zhang R."/>
            <person name="Yun Q."/>
            <person name="Hollingsworth P."/>
            <person name="Dao Z."/>
            <person name="Luo G."/>
            <person name="Guo H."/>
            <person name="Ma Y."/>
            <person name="Sun W."/>
        </authorList>
    </citation>
    <scope>NUCLEOTIDE SEQUENCE [LARGE SCALE GENOMIC DNA]</scope>
    <source>
        <strain evidence="5">cv. Malutang</strain>
    </source>
</reference>
<dbReference type="InterPro" id="IPR001878">
    <property type="entry name" value="Znf_CCHC"/>
</dbReference>
<comment type="caution">
    <text evidence="4">The sequence shown here is derived from an EMBL/GenBank/DDBJ whole genome shotgun (WGS) entry which is preliminary data.</text>
</comment>
<evidence type="ECO:0000313" key="5">
    <source>
        <dbReference type="Proteomes" id="UP000323000"/>
    </source>
</evidence>
<dbReference type="InterPro" id="IPR025836">
    <property type="entry name" value="Zn_knuckle_CX2CX4HX4C"/>
</dbReference>
<sequence>MESDTIGGLCEMLATSDLDGPEVLIKGEVHSEGIQEVSHCLVKKILAGKRVNREAFKEVIEQLWSSIIVVEIEMIEENIFMFYFLRKEDRGLVWARGPWHFDGNLIVMEKAKGPRALVIIEFKMIKFWVQIHQVPLMCMNRKATKILAEQIGIVIEIPADSRECWGKFPRVRVKIDISKPLKICLKVRVEGLEKATVASIHYKRLPDFCFACGMIGHIMRDCEDILAKKEAIEGKTTRYGPWMKAIMPDRLRMSFKNFKKGDSQTRAEKGPVYGDRKGMYSEGSGVKGSRATDTVGIITGKPKRPDKGMENSGKGGCLGEERLSRGMTKANFGTENGDGRYTKELKGLSIEAVKDGHGEVRGCDEESNEVLMEGMEGDESCVDVVDENMEGMSLSPGKRSVRKWRRAARKKHGPKGMVGVSSLIKRILEACQIIKNKSRDGNPSPSGKAQSRGESSLSPSNRKQEREAKRKLAISLWNKEIKEKK</sequence>
<dbReference type="Pfam" id="PF14392">
    <property type="entry name" value="zf-CCHC_4"/>
    <property type="match status" value="1"/>
</dbReference>
<feature type="region of interest" description="Disordered" evidence="2">
    <location>
        <begin position="262"/>
        <end position="320"/>
    </location>
</feature>
<keyword evidence="1" id="KW-0479">Metal-binding</keyword>
<dbReference type="GO" id="GO:0008270">
    <property type="term" value="F:zinc ion binding"/>
    <property type="evidence" value="ECO:0007669"/>
    <property type="project" value="UniProtKB-KW"/>
</dbReference>
<dbReference type="Proteomes" id="UP000323000">
    <property type="component" value="Chromosome 5"/>
</dbReference>
<name>A0A5C7HYU1_9ROSI</name>
<evidence type="ECO:0000313" key="4">
    <source>
        <dbReference type="EMBL" id="TXG62055.1"/>
    </source>
</evidence>
<keyword evidence="5" id="KW-1185">Reference proteome</keyword>
<accession>A0A5C7HYU1</accession>
<dbReference type="InterPro" id="IPR040256">
    <property type="entry name" value="At4g02000-like"/>
</dbReference>
<feature type="compositionally biased region" description="Basic and acidic residues" evidence="2">
    <location>
        <begin position="262"/>
        <end position="279"/>
    </location>
</feature>
<dbReference type="PANTHER" id="PTHR31286">
    <property type="entry name" value="GLYCINE-RICH CELL WALL STRUCTURAL PROTEIN 1.8-LIKE"/>
    <property type="match status" value="1"/>
</dbReference>
<dbReference type="GO" id="GO:0003676">
    <property type="term" value="F:nucleic acid binding"/>
    <property type="evidence" value="ECO:0007669"/>
    <property type="project" value="InterPro"/>
</dbReference>
<dbReference type="AlphaFoldDB" id="A0A5C7HYU1"/>
<protein>
    <recommendedName>
        <fullName evidence="3">CCHC-type domain-containing protein</fullName>
    </recommendedName>
</protein>
<keyword evidence="1" id="KW-0863">Zinc-finger</keyword>
<evidence type="ECO:0000256" key="1">
    <source>
        <dbReference type="PROSITE-ProRule" id="PRU00047"/>
    </source>
</evidence>
<feature type="region of interest" description="Disordered" evidence="2">
    <location>
        <begin position="435"/>
        <end position="471"/>
    </location>
</feature>
<keyword evidence="1" id="KW-0862">Zinc</keyword>
<dbReference type="EMBL" id="VAHF01000005">
    <property type="protein sequence ID" value="TXG62055.1"/>
    <property type="molecule type" value="Genomic_DNA"/>
</dbReference>
<dbReference type="PANTHER" id="PTHR31286:SF167">
    <property type="entry name" value="OS09G0268800 PROTEIN"/>
    <property type="match status" value="1"/>
</dbReference>
<proteinExistence type="predicted"/>